<dbReference type="PANTHER" id="PTHR36091:SF2">
    <property type="entry name" value="AMINOGLYCOSIDE PHOSPHOTRANSFERASE DOMAIN-CONTAINING PROTEIN"/>
    <property type="match status" value="1"/>
</dbReference>
<reference evidence="1 2" key="1">
    <citation type="submission" date="2018-05" db="EMBL/GenBank/DDBJ databases">
        <title>Genome sequencing and assembly of the regulated plant pathogen Lachnellula willkommii and related sister species for the development of diagnostic species identification markers.</title>
        <authorList>
            <person name="Giroux E."/>
            <person name="Bilodeau G."/>
        </authorList>
    </citation>
    <scope>NUCLEOTIDE SEQUENCE [LARGE SCALE GENOMIC DNA]</scope>
    <source>
        <strain evidence="1 2">CBS 160.35</strain>
    </source>
</reference>
<dbReference type="InterPro" id="IPR011009">
    <property type="entry name" value="Kinase-like_dom_sf"/>
</dbReference>
<dbReference type="Gene3D" id="3.90.1200.10">
    <property type="match status" value="1"/>
</dbReference>
<keyword evidence="2" id="KW-1185">Reference proteome</keyword>
<proteinExistence type="predicted"/>
<evidence type="ECO:0000313" key="1">
    <source>
        <dbReference type="EMBL" id="TVY39579.1"/>
    </source>
</evidence>
<dbReference type="SUPFAM" id="SSF56112">
    <property type="entry name" value="Protein kinase-like (PK-like)"/>
    <property type="match status" value="1"/>
</dbReference>
<dbReference type="Proteomes" id="UP000443090">
    <property type="component" value="Unassembled WGS sequence"/>
</dbReference>
<gene>
    <name evidence="1" type="primary">AIM9_1</name>
    <name evidence="1" type="ORF">LOCC1_G008670</name>
</gene>
<dbReference type="InterPro" id="IPR051035">
    <property type="entry name" value="Mito_inheritance_9"/>
</dbReference>
<dbReference type="AlphaFoldDB" id="A0A8H8RQZ6"/>
<comment type="caution">
    <text evidence="1">The sequence shown here is derived from an EMBL/GenBank/DDBJ whole genome shotgun (WGS) entry which is preliminary data.</text>
</comment>
<accession>A0A8H8RQZ6</accession>
<dbReference type="EMBL" id="QGMI01000512">
    <property type="protein sequence ID" value="TVY39579.1"/>
    <property type="molecule type" value="Genomic_DNA"/>
</dbReference>
<dbReference type="GO" id="GO:0005739">
    <property type="term" value="C:mitochondrion"/>
    <property type="evidence" value="ECO:0007669"/>
    <property type="project" value="TreeGrafter"/>
</dbReference>
<organism evidence="1 2">
    <name type="scientific">Lachnellula occidentalis</name>
    <dbReference type="NCBI Taxonomy" id="215460"/>
    <lineage>
        <taxon>Eukaryota</taxon>
        <taxon>Fungi</taxon>
        <taxon>Dikarya</taxon>
        <taxon>Ascomycota</taxon>
        <taxon>Pezizomycotina</taxon>
        <taxon>Leotiomycetes</taxon>
        <taxon>Helotiales</taxon>
        <taxon>Lachnaceae</taxon>
        <taxon>Lachnellula</taxon>
    </lineage>
</organism>
<dbReference type="PANTHER" id="PTHR36091">
    <property type="entry name" value="ALTERED INHERITANCE OF MITOCHONDRIA PROTEIN 9, MITOCHONDRIAL"/>
    <property type="match status" value="1"/>
</dbReference>
<evidence type="ECO:0000313" key="2">
    <source>
        <dbReference type="Proteomes" id="UP000443090"/>
    </source>
</evidence>
<protein>
    <submittedName>
        <fullName evidence="1">Altered inheritance of mitochondria protein, mitochondrial</fullName>
    </submittedName>
</protein>
<dbReference type="OrthoDB" id="2968323at2759"/>
<sequence>MRALWTWNIRLSPPPHNIPMCCQVLSSNLRSTLRSSFSQFQRASNSFAFISTHSIPRPTPTHQTRRRQHNYFHQLSTTRDSQYEDFFRYTSGRWVWDEEQQLLDRYRRFNVPELQRVAATSVGAKECVSMRKLAEGSFNKVFRLIMDNGSVVIARIPNPNAGPSYYTTASEVATMDFARTILEIPVPEVYAWSASVSNPVGAEYIIMEEVVGRQAADSWNTMELEDKVSIMKELISIEKRLLSVSFSCFGNIHYASDNVEGSIAAKIVGDVSIDVQNIVSTRFTIGPTVEREFWSKERSKLDIDRGPWKDPHDYISAIALREIAWIKQYAIPTVSNDPLKPSAAQNSPSEHLSLLGKYLDLAPYLLPTDPDLLTANLWHKDLHSGNIFIEKNRITSIIDWQGTWAGPLFIQARHPKLINYDGEIILKLPENYKHLKEEEKIPIKEQVASSILLHLYENFTGKENPRLSRVFRTEHGRTRGEVISFCGNTWDDDILPFRESLVRMERYWDELGFNIPCPIHFTEDELRSHLDDAEGWNEVQDFWDSVAGIVDRDGWTPCDKYEDAVALFSELRQTGLKVMNGQDRNRFEKQTR</sequence>
<name>A0A8H8RQZ6_9HELO</name>